<keyword evidence="3" id="KW-1185">Reference proteome</keyword>
<dbReference type="Proteomes" id="UP000246464">
    <property type="component" value="Chromosome 16"/>
</dbReference>
<feature type="compositionally biased region" description="Polar residues" evidence="1">
    <location>
        <begin position="44"/>
        <end position="58"/>
    </location>
</feature>
<gene>
    <name evidence="2" type="ORF">SMAX5B_013943</name>
</gene>
<feature type="compositionally biased region" description="Basic and acidic residues" evidence="1">
    <location>
        <begin position="75"/>
        <end position="84"/>
    </location>
</feature>
<feature type="region of interest" description="Disordered" evidence="1">
    <location>
        <begin position="1"/>
        <end position="84"/>
    </location>
</feature>
<evidence type="ECO:0000313" key="2">
    <source>
        <dbReference type="EMBL" id="AWP15369.1"/>
    </source>
</evidence>
<protein>
    <submittedName>
        <fullName evidence="2">Uncharacterized protein</fullName>
    </submittedName>
</protein>
<name>A0A2U9CI04_SCOMX</name>
<proteinExistence type="predicted"/>
<dbReference type="EMBL" id="CP026258">
    <property type="protein sequence ID" value="AWP15369.1"/>
    <property type="molecule type" value="Genomic_DNA"/>
</dbReference>
<reference evidence="2 3" key="1">
    <citation type="submission" date="2017-12" db="EMBL/GenBank/DDBJ databases">
        <title>Integrating genomic resources of turbot (Scophthalmus maximus) in depth evaluation of genetic and physical mapping variation across individuals.</title>
        <authorList>
            <person name="Martinez P."/>
        </authorList>
    </citation>
    <scope>NUCLEOTIDE SEQUENCE [LARGE SCALE GENOMIC DNA]</scope>
</reference>
<evidence type="ECO:0000256" key="1">
    <source>
        <dbReference type="SAM" id="MobiDB-lite"/>
    </source>
</evidence>
<evidence type="ECO:0000313" key="3">
    <source>
        <dbReference type="Proteomes" id="UP000246464"/>
    </source>
</evidence>
<accession>A0A2U9CI04</accession>
<dbReference type="AlphaFoldDB" id="A0A2U9CI04"/>
<sequence length="84" mass="8960">MSCGEEEPDKGDKGILGQRGGRNETFSRDGKKDEGAGEEERDANSGTDTNLPLVTQGWNDPGDHVMICSQSLDEGGSRPEAHEA</sequence>
<feature type="compositionally biased region" description="Basic and acidic residues" evidence="1">
    <location>
        <begin position="21"/>
        <end position="35"/>
    </location>
</feature>
<organism evidence="2 3">
    <name type="scientific">Scophthalmus maximus</name>
    <name type="common">Turbot</name>
    <name type="synonym">Psetta maxima</name>
    <dbReference type="NCBI Taxonomy" id="52904"/>
    <lineage>
        <taxon>Eukaryota</taxon>
        <taxon>Metazoa</taxon>
        <taxon>Chordata</taxon>
        <taxon>Craniata</taxon>
        <taxon>Vertebrata</taxon>
        <taxon>Euteleostomi</taxon>
        <taxon>Actinopterygii</taxon>
        <taxon>Neopterygii</taxon>
        <taxon>Teleostei</taxon>
        <taxon>Neoteleostei</taxon>
        <taxon>Acanthomorphata</taxon>
        <taxon>Carangaria</taxon>
        <taxon>Pleuronectiformes</taxon>
        <taxon>Pleuronectoidei</taxon>
        <taxon>Scophthalmidae</taxon>
        <taxon>Scophthalmus</taxon>
    </lineage>
</organism>